<comment type="caution">
    <text evidence="9">The sequence shown here is derived from an EMBL/GenBank/DDBJ whole genome shotgun (WGS) entry which is preliminary data.</text>
</comment>
<dbReference type="PANTHER" id="PTHR47737:SF1">
    <property type="entry name" value="GLYCINE BETAINE_PROLINE BETAINE TRANSPORT SYSTEM PERMEASE PROTEIN PROW"/>
    <property type="match status" value="1"/>
</dbReference>
<feature type="transmembrane region" description="Helical" evidence="7">
    <location>
        <begin position="78"/>
        <end position="95"/>
    </location>
</feature>
<evidence type="ECO:0000259" key="8">
    <source>
        <dbReference type="PROSITE" id="PS50928"/>
    </source>
</evidence>
<dbReference type="RefSeq" id="WP_188523808.1">
    <property type="nucleotide sequence ID" value="NZ_BMDG01000007.1"/>
</dbReference>
<accession>A0ABQ2B8N8</accession>
<evidence type="ECO:0000256" key="3">
    <source>
        <dbReference type="ARBA" id="ARBA00022475"/>
    </source>
</evidence>
<evidence type="ECO:0000256" key="6">
    <source>
        <dbReference type="ARBA" id="ARBA00023136"/>
    </source>
</evidence>
<evidence type="ECO:0000256" key="7">
    <source>
        <dbReference type="RuleBase" id="RU363032"/>
    </source>
</evidence>
<feature type="transmembrane region" description="Helical" evidence="7">
    <location>
        <begin position="101"/>
        <end position="124"/>
    </location>
</feature>
<evidence type="ECO:0000256" key="1">
    <source>
        <dbReference type="ARBA" id="ARBA00004141"/>
    </source>
</evidence>
<feature type="transmembrane region" description="Helical" evidence="7">
    <location>
        <begin position="224"/>
        <end position="244"/>
    </location>
</feature>
<evidence type="ECO:0000313" key="10">
    <source>
        <dbReference type="Proteomes" id="UP000632535"/>
    </source>
</evidence>
<dbReference type="EMBL" id="BMDG01000007">
    <property type="protein sequence ID" value="GGI08704.1"/>
    <property type="molecule type" value="Genomic_DNA"/>
</dbReference>
<dbReference type="InterPro" id="IPR000515">
    <property type="entry name" value="MetI-like"/>
</dbReference>
<sequence length="294" mass="31408">MIAAATDTGTFVPRIELGAWVESFISWMTDTFDPVFDAIKTFFESTYDGLAWVLSTPPFFVVALVLAALAFWARGWKLGIGTFLGFCLVAAMNQWDNAMESLALVIVASVVALVVGIPLGIWAARNEHVSRVVRPILDFMQTMPAFVYLIPTVVIFLTGPVPGIIATVIFAIAPGVRFTELGIRQVDAEVVEAGRAFGSTDRRILRQIQIPLAMPTIMAGVNQVIMLALSMVVISGMVGAGGLGDDVVAALQRVDVALGFEAGLAVVILAIFLDRVTSALADRAPVAKALKATR</sequence>
<comment type="subcellular location">
    <subcellularLocation>
        <location evidence="7">Cell membrane</location>
        <topology evidence="7">Multi-pass membrane protein</topology>
    </subcellularLocation>
    <subcellularLocation>
        <location evidence="1">Membrane</location>
        <topology evidence="1">Multi-pass membrane protein</topology>
    </subcellularLocation>
</comment>
<dbReference type="PROSITE" id="PS50928">
    <property type="entry name" value="ABC_TM1"/>
    <property type="match status" value="1"/>
</dbReference>
<keyword evidence="6 7" id="KW-0472">Membrane</keyword>
<dbReference type="Gene3D" id="1.10.3720.10">
    <property type="entry name" value="MetI-like"/>
    <property type="match status" value="1"/>
</dbReference>
<keyword evidence="4 7" id="KW-0812">Transmembrane</keyword>
<dbReference type="Pfam" id="PF00528">
    <property type="entry name" value="BPD_transp_1"/>
    <property type="match status" value="1"/>
</dbReference>
<keyword evidence="3" id="KW-1003">Cell membrane</keyword>
<feature type="transmembrane region" description="Helical" evidence="7">
    <location>
        <begin position="256"/>
        <end position="273"/>
    </location>
</feature>
<keyword evidence="10" id="KW-1185">Reference proteome</keyword>
<reference evidence="10" key="1">
    <citation type="journal article" date="2019" name="Int. J. Syst. Evol. Microbiol.">
        <title>The Global Catalogue of Microorganisms (GCM) 10K type strain sequencing project: providing services to taxonomists for standard genome sequencing and annotation.</title>
        <authorList>
            <consortium name="The Broad Institute Genomics Platform"/>
            <consortium name="The Broad Institute Genome Sequencing Center for Infectious Disease"/>
            <person name="Wu L."/>
            <person name="Ma J."/>
        </authorList>
    </citation>
    <scope>NUCLEOTIDE SEQUENCE [LARGE SCALE GENOMIC DNA]</scope>
    <source>
        <strain evidence="10">CCM 8653</strain>
    </source>
</reference>
<gene>
    <name evidence="9" type="ORF">GCM10007368_22490</name>
</gene>
<dbReference type="PANTHER" id="PTHR47737">
    <property type="entry name" value="GLYCINE BETAINE/PROLINE BETAINE TRANSPORT SYSTEM PERMEASE PROTEIN PROW"/>
    <property type="match status" value="1"/>
</dbReference>
<feature type="transmembrane region" description="Helical" evidence="7">
    <location>
        <begin position="50"/>
        <end position="71"/>
    </location>
</feature>
<evidence type="ECO:0000313" key="9">
    <source>
        <dbReference type="EMBL" id="GGI08704.1"/>
    </source>
</evidence>
<protein>
    <recommendedName>
        <fullName evidence="8">ABC transmembrane type-1 domain-containing protein</fullName>
    </recommendedName>
</protein>
<evidence type="ECO:0000256" key="2">
    <source>
        <dbReference type="ARBA" id="ARBA00022448"/>
    </source>
</evidence>
<feature type="domain" description="ABC transmembrane type-1" evidence="8">
    <location>
        <begin position="98"/>
        <end position="281"/>
    </location>
</feature>
<comment type="similarity">
    <text evidence="7">Belongs to the binding-protein-dependent transport system permease family.</text>
</comment>
<dbReference type="InterPro" id="IPR035906">
    <property type="entry name" value="MetI-like_sf"/>
</dbReference>
<keyword evidence="2 7" id="KW-0813">Transport</keyword>
<proteinExistence type="inferred from homology"/>
<evidence type="ECO:0000256" key="5">
    <source>
        <dbReference type="ARBA" id="ARBA00022989"/>
    </source>
</evidence>
<feature type="transmembrane region" description="Helical" evidence="7">
    <location>
        <begin position="145"/>
        <end position="173"/>
    </location>
</feature>
<dbReference type="Proteomes" id="UP000632535">
    <property type="component" value="Unassembled WGS sequence"/>
</dbReference>
<organism evidence="9 10">
    <name type="scientific">Isoptericola cucumis</name>
    <dbReference type="NCBI Taxonomy" id="1776856"/>
    <lineage>
        <taxon>Bacteria</taxon>
        <taxon>Bacillati</taxon>
        <taxon>Actinomycetota</taxon>
        <taxon>Actinomycetes</taxon>
        <taxon>Micrococcales</taxon>
        <taxon>Promicromonosporaceae</taxon>
        <taxon>Isoptericola</taxon>
    </lineage>
</organism>
<dbReference type="SUPFAM" id="SSF161098">
    <property type="entry name" value="MetI-like"/>
    <property type="match status" value="1"/>
</dbReference>
<name>A0ABQ2B8N8_9MICO</name>
<keyword evidence="5 7" id="KW-1133">Transmembrane helix</keyword>
<evidence type="ECO:0000256" key="4">
    <source>
        <dbReference type="ARBA" id="ARBA00022692"/>
    </source>
</evidence>
<dbReference type="CDD" id="cd06261">
    <property type="entry name" value="TM_PBP2"/>
    <property type="match status" value="1"/>
</dbReference>